<dbReference type="InterPro" id="IPR003591">
    <property type="entry name" value="Leu-rich_rpt_typical-subtyp"/>
</dbReference>
<dbReference type="Gene3D" id="3.40.50.10140">
    <property type="entry name" value="Toll/interleukin-1 receptor homology (TIR) domain"/>
    <property type="match status" value="1"/>
</dbReference>
<dbReference type="InterPro" id="IPR001611">
    <property type="entry name" value="Leu-rich_rpt"/>
</dbReference>
<dbReference type="InterPro" id="IPR042197">
    <property type="entry name" value="Apaf_helical"/>
</dbReference>
<evidence type="ECO:0000313" key="6">
    <source>
        <dbReference type="EMBL" id="TYI03609.1"/>
    </source>
</evidence>
<evidence type="ECO:0000256" key="1">
    <source>
        <dbReference type="ARBA" id="ARBA00022614"/>
    </source>
</evidence>
<gene>
    <name evidence="6" type="ORF">ES332_A11G351700v1</name>
</gene>
<dbReference type="InterPro" id="IPR032675">
    <property type="entry name" value="LRR_dom_sf"/>
</dbReference>
<dbReference type="InterPro" id="IPR035897">
    <property type="entry name" value="Toll_tir_struct_dom_sf"/>
</dbReference>
<feature type="compositionally biased region" description="Polar residues" evidence="4">
    <location>
        <begin position="971"/>
        <end position="980"/>
    </location>
</feature>
<dbReference type="FunFam" id="3.40.50.10140:FF:000007">
    <property type="entry name" value="Disease resistance protein (TIR-NBS-LRR class)"/>
    <property type="match status" value="1"/>
</dbReference>
<feature type="region of interest" description="Disordered" evidence="4">
    <location>
        <begin position="963"/>
        <end position="1003"/>
    </location>
</feature>
<dbReference type="SMART" id="SM00255">
    <property type="entry name" value="TIR"/>
    <property type="match status" value="1"/>
</dbReference>
<dbReference type="SMART" id="SM00369">
    <property type="entry name" value="LRR_TYP"/>
    <property type="match status" value="2"/>
</dbReference>
<dbReference type="GO" id="GO:0006952">
    <property type="term" value="P:defense response"/>
    <property type="evidence" value="ECO:0007669"/>
    <property type="project" value="InterPro"/>
</dbReference>
<dbReference type="GO" id="GO:0007165">
    <property type="term" value="P:signal transduction"/>
    <property type="evidence" value="ECO:0007669"/>
    <property type="project" value="InterPro"/>
</dbReference>
<sequence>MLSLPSTSASISKKKYDVFLSFRGEDTRNNFTDHLYNALKRRGIVTFKDDPKLEAGEEIASELFKAIQQSWCSIIIFSKTYAFSSWCLEELAEIVKQKKDKEHKVFPIFYNVDPSDLRKQKEKVEEAFAKHEERYKEDREKIQRWGNALREVTDIKGWHLNNRHESEFIEDIAKKISVKLYQTYTVVHDELIGINLCLEELYSKIDIGEDDVRIIGICEMGGIGKTTLARIAYTQMSPHFEGKTFLADVRGVSDKCGLISLQKQLNASTFLMLSHKKVLIVLDDVDNIQHLKCLVGKRDWFGLGSRIIVTTRDEHLLRSYRVDDVYKPTTLNPDDALRLFNLKAFDSDTTLKDDFIELSKHVLQYASGLPLALEVLGSFLCGRDIAQWRSAIERLKQNSNKEILDRLRISFDALEECEKNIFLDIACFFNGEEKDFIMKVTEMIEDMIIDNKMESSKMLNLSVDVFSKMKNLRLLKPLYKLKIISLKESQNLIKTQDFTTAPYLEVLIMEGCTRLVDVHPSLGCRSLRSLPTKIGMESLETLILSCCSNLARFPEIDGKMEHLKTLHLCGCCKVEYFPENLQQAEFLEELDLSATAIKEPPFFISQLKNLKILSFGGCKGPYKLKRNLLSLFKASQRGRMNSIALMLPSLSGLSSLTKLTLRDCNLGEGDIPGAISCLSSLTNLDLSGNNFNSIPASFTRLSKLETLILSTCSLCNIGEGDIPSDVSGLTSLKFLGLDGNNFTSIAASLIHRSNLVYFGVSNCSELECLPMLPARMAIDWKDDRVCFIATNSYKLTEKISAIKLLKTYIKAFSNSRKSFDVVIPGNEIPEWFSQQRCGSIKVIDGPTYIHSTYSGQSSSNGSVFQVKNNRRVDFNFLNFDRRRITKDHLFLRYLSRKVFYPLSLKDNFETKNLSLEMFFQSSPKRYPSVKVKKCGVRIMYEKDLEEIKEVQYHTTHSCPNLEHIHHHSTENDGSADSTSLVKRKRDIDETEEEGPQPKRMQNIFNFITGRSWKEE</sequence>
<dbReference type="SUPFAM" id="SSF52540">
    <property type="entry name" value="P-loop containing nucleoside triphosphate hydrolases"/>
    <property type="match status" value="1"/>
</dbReference>
<evidence type="ECO:0000256" key="2">
    <source>
        <dbReference type="ARBA" id="ARBA00022737"/>
    </source>
</evidence>
<dbReference type="PANTHER" id="PTHR11017:SF559">
    <property type="entry name" value="DISEASE RESISTANCE PROTEIN CHL1"/>
    <property type="match status" value="1"/>
</dbReference>
<protein>
    <recommendedName>
        <fullName evidence="5">TIR domain-containing protein</fullName>
    </recommendedName>
</protein>
<name>A0A5D2NIS6_GOSTO</name>
<evidence type="ECO:0000259" key="5">
    <source>
        <dbReference type="PROSITE" id="PS50104"/>
    </source>
</evidence>
<dbReference type="SUPFAM" id="SSF52058">
    <property type="entry name" value="L domain-like"/>
    <property type="match status" value="1"/>
</dbReference>
<organism evidence="6 7">
    <name type="scientific">Gossypium tomentosum</name>
    <name type="common">Hawaiian cotton</name>
    <name type="synonym">Gossypium sandvicense</name>
    <dbReference type="NCBI Taxonomy" id="34277"/>
    <lineage>
        <taxon>Eukaryota</taxon>
        <taxon>Viridiplantae</taxon>
        <taxon>Streptophyta</taxon>
        <taxon>Embryophyta</taxon>
        <taxon>Tracheophyta</taxon>
        <taxon>Spermatophyta</taxon>
        <taxon>Magnoliopsida</taxon>
        <taxon>eudicotyledons</taxon>
        <taxon>Gunneridae</taxon>
        <taxon>Pentapetalae</taxon>
        <taxon>rosids</taxon>
        <taxon>malvids</taxon>
        <taxon>Malvales</taxon>
        <taxon>Malvaceae</taxon>
        <taxon>Malvoideae</taxon>
        <taxon>Gossypium</taxon>
    </lineage>
</organism>
<dbReference type="Proteomes" id="UP000322667">
    <property type="component" value="Chromosome A11"/>
</dbReference>
<dbReference type="InterPro" id="IPR000157">
    <property type="entry name" value="TIR_dom"/>
</dbReference>
<dbReference type="Pfam" id="PF01582">
    <property type="entry name" value="TIR"/>
    <property type="match status" value="1"/>
</dbReference>
<evidence type="ECO:0000256" key="3">
    <source>
        <dbReference type="ARBA" id="ARBA00023027"/>
    </source>
</evidence>
<keyword evidence="7" id="KW-1185">Reference proteome</keyword>
<dbReference type="InterPro" id="IPR002182">
    <property type="entry name" value="NB-ARC"/>
</dbReference>
<dbReference type="EMBL" id="CM017620">
    <property type="protein sequence ID" value="TYI03609.1"/>
    <property type="molecule type" value="Genomic_DNA"/>
</dbReference>
<dbReference type="PRINTS" id="PR00364">
    <property type="entry name" value="DISEASERSIST"/>
</dbReference>
<dbReference type="InterPro" id="IPR044974">
    <property type="entry name" value="Disease_R_plants"/>
</dbReference>
<feature type="domain" description="TIR" evidence="5">
    <location>
        <begin position="14"/>
        <end position="180"/>
    </location>
</feature>
<dbReference type="GO" id="GO:0043531">
    <property type="term" value="F:ADP binding"/>
    <property type="evidence" value="ECO:0007669"/>
    <property type="project" value="InterPro"/>
</dbReference>
<dbReference type="Gene3D" id="1.10.8.430">
    <property type="entry name" value="Helical domain of apoptotic protease-activating factors"/>
    <property type="match status" value="1"/>
</dbReference>
<proteinExistence type="predicted"/>
<dbReference type="PROSITE" id="PS50104">
    <property type="entry name" value="TIR"/>
    <property type="match status" value="1"/>
</dbReference>
<dbReference type="PANTHER" id="PTHR11017">
    <property type="entry name" value="LEUCINE-RICH REPEAT-CONTAINING PROTEIN"/>
    <property type="match status" value="1"/>
</dbReference>
<accession>A0A5D2NIS6</accession>
<evidence type="ECO:0000256" key="4">
    <source>
        <dbReference type="SAM" id="MobiDB-lite"/>
    </source>
</evidence>
<evidence type="ECO:0000313" key="7">
    <source>
        <dbReference type="Proteomes" id="UP000322667"/>
    </source>
</evidence>
<keyword evidence="1" id="KW-0433">Leucine-rich repeat</keyword>
<dbReference type="PROSITE" id="PS51450">
    <property type="entry name" value="LRR"/>
    <property type="match status" value="1"/>
</dbReference>
<dbReference type="AlphaFoldDB" id="A0A5D2NIS6"/>
<dbReference type="Pfam" id="PF00931">
    <property type="entry name" value="NB-ARC"/>
    <property type="match status" value="1"/>
</dbReference>
<dbReference type="InterPro" id="IPR027417">
    <property type="entry name" value="P-loop_NTPase"/>
</dbReference>
<reference evidence="6 7" key="1">
    <citation type="submission" date="2019-07" db="EMBL/GenBank/DDBJ databases">
        <title>WGS assembly of Gossypium tomentosum.</title>
        <authorList>
            <person name="Chen Z.J."/>
            <person name="Sreedasyam A."/>
            <person name="Ando A."/>
            <person name="Song Q."/>
            <person name="De L."/>
            <person name="Hulse-Kemp A."/>
            <person name="Ding M."/>
            <person name="Ye W."/>
            <person name="Kirkbride R."/>
            <person name="Jenkins J."/>
            <person name="Plott C."/>
            <person name="Lovell J."/>
            <person name="Lin Y.-M."/>
            <person name="Vaughn R."/>
            <person name="Liu B."/>
            <person name="Li W."/>
            <person name="Simpson S."/>
            <person name="Scheffler B."/>
            <person name="Saski C."/>
            <person name="Grover C."/>
            <person name="Hu G."/>
            <person name="Conover J."/>
            <person name="Carlson J."/>
            <person name="Shu S."/>
            <person name="Boston L."/>
            <person name="Williams M."/>
            <person name="Peterson D."/>
            <person name="Mcgee K."/>
            <person name="Jones D."/>
            <person name="Wendel J."/>
            <person name="Stelly D."/>
            <person name="Grimwood J."/>
            <person name="Schmutz J."/>
        </authorList>
    </citation>
    <scope>NUCLEOTIDE SEQUENCE [LARGE SCALE GENOMIC DNA]</scope>
    <source>
        <strain evidence="6">7179.01</strain>
    </source>
</reference>
<dbReference type="SUPFAM" id="SSF52200">
    <property type="entry name" value="Toll/Interleukin receptor TIR domain"/>
    <property type="match status" value="1"/>
</dbReference>
<dbReference type="Pfam" id="PF00560">
    <property type="entry name" value="LRR_1"/>
    <property type="match status" value="1"/>
</dbReference>
<dbReference type="Gene3D" id="3.40.50.300">
    <property type="entry name" value="P-loop containing nucleotide triphosphate hydrolases"/>
    <property type="match status" value="1"/>
</dbReference>
<keyword evidence="3" id="KW-0520">NAD</keyword>
<dbReference type="Gene3D" id="3.80.10.10">
    <property type="entry name" value="Ribonuclease Inhibitor"/>
    <property type="match status" value="2"/>
</dbReference>
<keyword evidence="2" id="KW-0677">Repeat</keyword>